<keyword evidence="5" id="KW-1185">Reference proteome</keyword>
<evidence type="ECO:0000313" key="5">
    <source>
        <dbReference type="Proteomes" id="UP000617634"/>
    </source>
</evidence>
<evidence type="ECO:0000256" key="2">
    <source>
        <dbReference type="ARBA" id="ARBA00023002"/>
    </source>
</evidence>
<keyword evidence="2" id="KW-0560">Oxidoreductase</keyword>
<gene>
    <name evidence="4" type="ORF">I5E68_15020</name>
</gene>
<dbReference type="Proteomes" id="UP000617634">
    <property type="component" value="Unassembled WGS sequence"/>
</dbReference>
<dbReference type="InterPro" id="IPR057326">
    <property type="entry name" value="KR_dom"/>
</dbReference>
<accession>A0A931HDS2</accession>
<protein>
    <submittedName>
        <fullName evidence="4">SDR family oxidoreductase</fullName>
    </submittedName>
</protein>
<dbReference type="FunFam" id="3.40.50.720:FF:000084">
    <property type="entry name" value="Short-chain dehydrogenase reductase"/>
    <property type="match status" value="1"/>
</dbReference>
<dbReference type="PRINTS" id="PR00080">
    <property type="entry name" value="SDRFAMILY"/>
</dbReference>
<dbReference type="EMBL" id="JADZGI010000002">
    <property type="protein sequence ID" value="MBH0114255.1"/>
    <property type="molecule type" value="Genomic_DNA"/>
</dbReference>
<dbReference type="PROSITE" id="PS00061">
    <property type="entry name" value="ADH_SHORT"/>
    <property type="match status" value="1"/>
</dbReference>
<evidence type="ECO:0000256" key="1">
    <source>
        <dbReference type="ARBA" id="ARBA00006484"/>
    </source>
</evidence>
<dbReference type="InterPro" id="IPR020904">
    <property type="entry name" value="Sc_DH/Rdtase_CS"/>
</dbReference>
<dbReference type="PANTHER" id="PTHR42760">
    <property type="entry name" value="SHORT-CHAIN DEHYDROGENASES/REDUCTASES FAMILY MEMBER"/>
    <property type="match status" value="1"/>
</dbReference>
<dbReference type="GO" id="GO:0016616">
    <property type="term" value="F:oxidoreductase activity, acting on the CH-OH group of donors, NAD or NADP as acceptor"/>
    <property type="evidence" value="ECO:0007669"/>
    <property type="project" value="TreeGrafter"/>
</dbReference>
<dbReference type="Gene3D" id="3.40.50.720">
    <property type="entry name" value="NAD(P)-binding Rossmann-like Domain"/>
    <property type="match status" value="1"/>
</dbReference>
<dbReference type="PANTHER" id="PTHR42760:SF133">
    <property type="entry name" value="3-OXOACYL-[ACYL-CARRIER-PROTEIN] REDUCTASE"/>
    <property type="match status" value="1"/>
</dbReference>
<dbReference type="Pfam" id="PF13561">
    <property type="entry name" value="adh_short_C2"/>
    <property type="match status" value="1"/>
</dbReference>
<dbReference type="PRINTS" id="PR00081">
    <property type="entry name" value="GDHRDH"/>
</dbReference>
<dbReference type="InterPro" id="IPR002347">
    <property type="entry name" value="SDR_fam"/>
</dbReference>
<comment type="similarity">
    <text evidence="1">Belongs to the short-chain dehydrogenases/reductases (SDR) family.</text>
</comment>
<organism evidence="4 5">
    <name type="scientific">Novosphingobium aureum</name>
    <dbReference type="NCBI Taxonomy" id="2792964"/>
    <lineage>
        <taxon>Bacteria</taxon>
        <taxon>Pseudomonadati</taxon>
        <taxon>Pseudomonadota</taxon>
        <taxon>Alphaproteobacteria</taxon>
        <taxon>Sphingomonadales</taxon>
        <taxon>Sphingomonadaceae</taxon>
        <taxon>Novosphingobium</taxon>
    </lineage>
</organism>
<dbReference type="CDD" id="cd05233">
    <property type="entry name" value="SDR_c"/>
    <property type="match status" value="1"/>
</dbReference>
<sequence length="442" mass="45573">MTAPKALVVNAASREGAIAVQALSDHEITEVRQPFADAKSWEAFAAELKGHGIAFDVIVHCPLDGEGPDGVEAEILSAWLTAKFAIEVAAPGEPALLTLTREQRGANPIDADAAGNGIRFALRAAMLDASVRDVHLRSNRLAIASDTDEARLAEAIRALTDARASFVAGADLAFDAPLAAAPRIAESGTSLAGRTVLVTGATSGIGRASAIEIGRQGGFVVVGGRKPDLAEETLTLVREAGGEGMFVRLDVTDPQAWQTAAETIAATRGALHGLVNNAGEAKNLPIGQLSDEVPRFLVHLNYGGCRLGMDSLLDLLAQDGGSVINVASVAGMRAGYGGSAYGASKAAMIGLSKSYAREVAGPRGVRVNAIQPGLIWSDSVIDSLGEEGAAKFREMIEGKTPIGRVGTPDEVGRFVAYLLSDAAAGIHGQAIPVSGGLELVHP</sequence>
<reference evidence="4" key="1">
    <citation type="submission" date="2020-11" db="EMBL/GenBank/DDBJ databases">
        <title>Novosphingobium aureum sp. nov., a marine bacterium isolated from sediment of a salt flat.</title>
        <authorList>
            <person name="Yoo Y."/>
            <person name="Kim J.-J."/>
        </authorList>
    </citation>
    <scope>NUCLEOTIDE SEQUENCE</scope>
    <source>
        <strain evidence="4">YJ-S2-02</strain>
    </source>
</reference>
<evidence type="ECO:0000313" key="4">
    <source>
        <dbReference type="EMBL" id="MBH0114255.1"/>
    </source>
</evidence>
<dbReference type="RefSeq" id="WP_197165395.1">
    <property type="nucleotide sequence ID" value="NZ_JADZGI010000002.1"/>
</dbReference>
<evidence type="ECO:0000259" key="3">
    <source>
        <dbReference type="SMART" id="SM00822"/>
    </source>
</evidence>
<feature type="domain" description="Ketoreductase" evidence="3">
    <location>
        <begin position="194"/>
        <end position="379"/>
    </location>
</feature>
<proteinExistence type="inferred from homology"/>
<dbReference type="AlphaFoldDB" id="A0A931HDS2"/>
<dbReference type="SMART" id="SM00822">
    <property type="entry name" value="PKS_KR"/>
    <property type="match status" value="1"/>
</dbReference>
<dbReference type="InterPro" id="IPR036291">
    <property type="entry name" value="NAD(P)-bd_dom_sf"/>
</dbReference>
<name>A0A931HDS2_9SPHN</name>
<dbReference type="SUPFAM" id="SSF51735">
    <property type="entry name" value="NAD(P)-binding Rossmann-fold domains"/>
    <property type="match status" value="1"/>
</dbReference>
<comment type="caution">
    <text evidence="4">The sequence shown here is derived from an EMBL/GenBank/DDBJ whole genome shotgun (WGS) entry which is preliminary data.</text>
</comment>